<dbReference type="Proteomes" id="UP001387364">
    <property type="component" value="Plasmid unnamed1"/>
</dbReference>
<keyword evidence="1" id="KW-0614">Plasmid</keyword>
<proteinExistence type="predicted"/>
<keyword evidence="2" id="KW-1185">Reference proteome</keyword>
<dbReference type="RefSeq" id="WP_338754860.1">
    <property type="nucleotide sequence ID" value="NZ_CP147405.1"/>
</dbReference>
<sequence length="94" mass="10528">MVRVNRRSMVTPSTIAQIADETSLNVSLDHTLHFGVACYKEGITDVLRPIAIQDLDYGVKEIPLSSHSAEIAKKVEESFQELKGSRQHFGNFVR</sequence>
<organism evidence="1 2">
    <name type="scientific">Bacillus kandeliae</name>
    <dbReference type="NCBI Taxonomy" id="3129297"/>
    <lineage>
        <taxon>Bacteria</taxon>
        <taxon>Bacillati</taxon>
        <taxon>Bacillota</taxon>
        <taxon>Bacilli</taxon>
        <taxon>Bacillales</taxon>
        <taxon>Bacillaceae</taxon>
        <taxon>Bacillus</taxon>
    </lineage>
</organism>
<dbReference type="EMBL" id="CP147405">
    <property type="protein sequence ID" value="WXB94968.1"/>
    <property type="molecule type" value="Genomic_DNA"/>
</dbReference>
<evidence type="ECO:0000313" key="1">
    <source>
        <dbReference type="EMBL" id="WXB94968.1"/>
    </source>
</evidence>
<geneLocation type="plasmid" evidence="1 2">
    <name>unnamed1</name>
</geneLocation>
<gene>
    <name evidence="1" type="ORF">WDJ61_18480</name>
</gene>
<reference evidence="1 2" key="1">
    <citation type="submission" date="2024-02" db="EMBL/GenBank/DDBJ databases">
        <title>Seven novel Bacillus-like species.</title>
        <authorList>
            <person name="Liu G."/>
        </authorList>
    </citation>
    <scope>NUCLEOTIDE SEQUENCE [LARGE SCALE GENOMIC DNA]</scope>
    <source>
        <strain evidence="1 2">FJAT-52991</strain>
        <plasmid evidence="1 2">unnamed1</plasmid>
    </source>
</reference>
<name>A0ABZ2NB56_9BACI</name>
<accession>A0ABZ2NB56</accession>
<protein>
    <recommendedName>
        <fullName evidence="3">LysR substrate-binding domain-containing protein</fullName>
    </recommendedName>
</protein>
<evidence type="ECO:0008006" key="3">
    <source>
        <dbReference type="Google" id="ProtNLM"/>
    </source>
</evidence>
<evidence type="ECO:0000313" key="2">
    <source>
        <dbReference type="Proteomes" id="UP001387364"/>
    </source>
</evidence>